<dbReference type="Proteomes" id="UP001064048">
    <property type="component" value="Chromosome 2"/>
</dbReference>
<evidence type="ECO:0000313" key="1">
    <source>
        <dbReference type="EMBL" id="KAI8440376.1"/>
    </source>
</evidence>
<keyword evidence="2" id="KW-1185">Reference proteome</keyword>
<accession>A0ACC0KW28</accession>
<sequence>MNKMTLKQKFGLRIKQEKKMNDFKYNVTKHVTENGLNKRCIRCRSRGELGSCGDPLPFNVTDPDAEPGIHAVACPSGWCGKMIQGTTGAFRTDDYGSATERMCLQRPPSDYEERCAYTMWNYKKVYMCFCTGDLCNSGFRMSISYYSILAAVLVAAFNI</sequence>
<dbReference type="EMBL" id="CM046102">
    <property type="protein sequence ID" value="KAI8440376.1"/>
    <property type="molecule type" value="Genomic_DNA"/>
</dbReference>
<proteinExistence type="predicted"/>
<evidence type="ECO:0000313" key="2">
    <source>
        <dbReference type="Proteomes" id="UP001064048"/>
    </source>
</evidence>
<protein>
    <submittedName>
        <fullName evidence="1">Uncharacterized protein</fullName>
    </submittedName>
</protein>
<gene>
    <name evidence="1" type="ORF">MSG28_001707</name>
</gene>
<reference evidence="1 2" key="1">
    <citation type="journal article" date="2022" name="Genome Biol. Evol.">
        <title>The Spruce Budworm Genome: Reconstructing the Evolutionary History of Antifreeze Proteins.</title>
        <authorList>
            <person name="Beliveau C."/>
            <person name="Gagne P."/>
            <person name="Picq S."/>
            <person name="Vernygora O."/>
            <person name="Keeling C.I."/>
            <person name="Pinkney K."/>
            <person name="Doucet D."/>
            <person name="Wen F."/>
            <person name="Johnston J.S."/>
            <person name="Maaroufi H."/>
            <person name="Boyle B."/>
            <person name="Laroche J."/>
            <person name="Dewar K."/>
            <person name="Juretic N."/>
            <person name="Blackburn G."/>
            <person name="Nisole A."/>
            <person name="Brunet B."/>
            <person name="Brandao M."/>
            <person name="Lumley L."/>
            <person name="Duan J."/>
            <person name="Quan G."/>
            <person name="Lucarotti C.J."/>
            <person name="Roe A.D."/>
            <person name="Sperling F.A.H."/>
            <person name="Levesque R.C."/>
            <person name="Cusson M."/>
        </authorList>
    </citation>
    <scope>NUCLEOTIDE SEQUENCE [LARGE SCALE GENOMIC DNA]</scope>
    <source>
        <strain evidence="1">Glfc:IPQL:Cfum</strain>
    </source>
</reference>
<comment type="caution">
    <text evidence="1">The sequence shown here is derived from an EMBL/GenBank/DDBJ whole genome shotgun (WGS) entry which is preliminary data.</text>
</comment>
<name>A0ACC0KW28_CHOFU</name>
<organism evidence="1 2">
    <name type="scientific">Choristoneura fumiferana</name>
    <name type="common">Spruce budworm moth</name>
    <name type="synonym">Archips fumiferana</name>
    <dbReference type="NCBI Taxonomy" id="7141"/>
    <lineage>
        <taxon>Eukaryota</taxon>
        <taxon>Metazoa</taxon>
        <taxon>Ecdysozoa</taxon>
        <taxon>Arthropoda</taxon>
        <taxon>Hexapoda</taxon>
        <taxon>Insecta</taxon>
        <taxon>Pterygota</taxon>
        <taxon>Neoptera</taxon>
        <taxon>Endopterygota</taxon>
        <taxon>Lepidoptera</taxon>
        <taxon>Glossata</taxon>
        <taxon>Ditrysia</taxon>
        <taxon>Tortricoidea</taxon>
        <taxon>Tortricidae</taxon>
        <taxon>Tortricinae</taxon>
        <taxon>Choristoneura</taxon>
    </lineage>
</organism>